<feature type="domain" description="HTH crp-type" evidence="5">
    <location>
        <begin position="150"/>
        <end position="220"/>
    </location>
</feature>
<proteinExistence type="predicted"/>
<dbReference type="PROSITE" id="PS51063">
    <property type="entry name" value="HTH_CRP_2"/>
    <property type="match status" value="1"/>
</dbReference>
<keyword evidence="7" id="KW-1185">Reference proteome</keyword>
<dbReference type="RefSeq" id="WP_011367218.1">
    <property type="nucleotide sequence ID" value="NC_007519.1"/>
</dbReference>
<dbReference type="Pfam" id="PF00027">
    <property type="entry name" value="cNMP_binding"/>
    <property type="match status" value="1"/>
</dbReference>
<dbReference type="AlphaFoldDB" id="Q312Z5"/>
<dbReference type="STRING" id="207559.Dde_1200"/>
<dbReference type="KEGG" id="dde:Dde_1200"/>
<evidence type="ECO:0000256" key="3">
    <source>
        <dbReference type="ARBA" id="ARBA00023163"/>
    </source>
</evidence>
<dbReference type="InterPro" id="IPR018490">
    <property type="entry name" value="cNMP-bd_dom_sf"/>
</dbReference>
<dbReference type="EMBL" id="CP000112">
    <property type="protein sequence ID" value="ABB38001.1"/>
    <property type="molecule type" value="Genomic_DNA"/>
</dbReference>
<dbReference type="InterPro" id="IPR000595">
    <property type="entry name" value="cNMP-bd_dom"/>
</dbReference>
<dbReference type="PROSITE" id="PS50042">
    <property type="entry name" value="CNMP_BINDING_3"/>
    <property type="match status" value="1"/>
</dbReference>
<dbReference type="GO" id="GO:0006355">
    <property type="term" value="P:regulation of DNA-templated transcription"/>
    <property type="evidence" value="ECO:0007669"/>
    <property type="project" value="InterPro"/>
</dbReference>
<dbReference type="DNASU" id="3755265"/>
<feature type="domain" description="Cyclic nucleotide-binding" evidence="4">
    <location>
        <begin position="48"/>
        <end position="105"/>
    </location>
</feature>
<dbReference type="Gene3D" id="2.60.120.10">
    <property type="entry name" value="Jelly Rolls"/>
    <property type="match status" value="1"/>
</dbReference>
<evidence type="ECO:0000256" key="1">
    <source>
        <dbReference type="ARBA" id="ARBA00023015"/>
    </source>
</evidence>
<keyword evidence="3" id="KW-0804">Transcription</keyword>
<dbReference type="InterPro" id="IPR014710">
    <property type="entry name" value="RmlC-like_jellyroll"/>
</dbReference>
<evidence type="ECO:0000256" key="2">
    <source>
        <dbReference type="ARBA" id="ARBA00023125"/>
    </source>
</evidence>
<protein>
    <submittedName>
        <fullName evidence="6">Transcriptional regulator, Crp/Fnr family</fullName>
    </submittedName>
</protein>
<dbReference type="SUPFAM" id="SSF46785">
    <property type="entry name" value="Winged helix' DNA-binding domain"/>
    <property type="match status" value="1"/>
</dbReference>
<gene>
    <name evidence="6" type="ordered locus">Dde_1200</name>
</gene>
<dbReference type="InterPro" id="IPR036390">
    <property type="entry name" value="WH_DNA-bd_sf"/>
</dbReference>
<dbReference type="Proteomes" id="UP000002710">
    <property type="component" value="Chromosome"/>
</dbReference>
<dbReference type="GO" id="GO:0003677">
    <property type="term" value="F:DNA binding"/>
    <property type="evidence" value="ECO:0007669"/>
    <property type="project" value="UniProtKB-KW"/>
</dbReference>
<sequence length="233" mass="25912">MDSTKNDNRSREALFSIEGVNREWAAVLDLGVCSSLPRGYELTSIDPSDFYLLVSGSLKLSCLAEDGHERVVMIIGAGTLFGEIAHLHLSALHQHSLRTLEPCEVARFPMKLLEDENFYRSHPHLIRSLVHSLGIKAGAFFAQLFDSGLVEVDGRVCRWLYQQWKQHGCRRVCSPGLSQGDAAAMLGIHRSSLCRVIRELRQAGIVGKFSRRTLEINDPQALAGRACSGRHMT</sequence>
<evidence type="ECO:0000259" key="5">
    <source>
        <dbReference type="PROSITE" id="PS51063"/>
    </source>
</evidence>
<organism evidence="6 7">
    <name type="scientific">Oleidesulfovibrio alaskensis (strain ATCC BAA-1058 / DSM 17464 / G20)</name>
    <name type="common">Desulfovibrio alaskensis</name>
    <dbReference type="NCBI Taxonomy" id="207559"/>
    <lineage>
        <taxon>Bacteria</taxon>
        <taxon>Pseudomonadati</taxon>
        <taxon>Thermodesulfobacteriota</taxon>
        <taxon>Desulfovibrionia</taxon>
        <taxon>Desulfovibrionales</taxon>
        <taxon>Desulfovibrionaceae</taxon>
        <taxon>Oleidesulfovibrio</taxon>
    </lineage>
</organism>
<reference evidence="6 7" key="1">
    <citation type="journal article" date="2011" name="J. Bacteriol.">
        <title>Complete genome sequence and updated annotation of Desulfovibrio alaskensis G20.</title>
        <authorList>
            <person name="Hauser L.J."/>
            <person name="Land M.L."/>
            <person name="Brown S.D."/>
            <person name="Larimer F."/>
            <person name="Keller K.L."/>
            <person name="Rapp-Giles B.J."/>
            <person name="Price M.N."/>
            <person name="Lin M."/>
            <person name="Bruce D.C."/>
            <person name="Detter J.C."/>
            <person name="Tapia R."/>
            <person name="Han C.S."/>
            <person name="Goodwin L.A."/>
            <person name="Cheng J.F."/>
            <person name="Pitluck S."/>
            <person name="Copeland A."/>
            <person name="Lucas S."/>
            <person name="Nolan M."/>
            <person name="Lapidus A.L."/>
            <person name="Palumbo A.V."/>
            <person name="Wall J.D."/>
        </authorList>
    </citation>
    <scope>NUCLEOTIDE SEQUENCE [LARGE SCALE GENOMIC DNA]</scope>
    <source>
        <strain evidence="7">ATCC BAA 1058 / DSM 17464 / G20</strain>
    </source>
</reference>
<name>Q312Z5_OLEA2</name>
<keyword evidence="2" id="KW-0238">DNA-binding</keyword>
<dbReference type="CDD" id="cd00038">
    <property type="entry name" value="CAP_ED"/>
    <property type="match status" value="1"/>
</dbReference>
<dbReference type="InterPro" id="IPR012318">
    <property type="entry name" value="HTH_CRP"/>
</dbReference>
<dbReference type="HOGENOM" id="CLU_075053_3_2_7"/>
<dbReference type="eggNOG" id="COG0664">
    <property type="taxonomic scope" value="Bacteria"/>
</dbReference>
<accession>Q312Z5</accession>
<evidence type="ECO:0000313" key="6">
    <source>
        <dbReference type="EMBL" id="ABB38001.1"/>
    </source>
</evidence>
<evidence type="ECO:0000313" key="7">
    <source>
        <dbReference type="Proteomes" id="UP000002710"/>
    </source>
</evidence>
<dbReference type="SUPFAM" id="SSF51206">
    <property type="entry name" value="cAMP-binding domain-like"/>
    <property type="match status" value="1"/>
</dbReference>
<dbReference type="Pfam" id="PF13545">
    <property type="entry name" value="HTH_Crp_2"/>
    <property type="match status" value="1"/>
</dbReference>
<keyword evidence="1" id="KW-0805">Transcription regulation</keyword>
<evidence type="ECO:0000259" key="4">
    <source>
        <dbReference type="PROSITE" id="PS50042"/>
    </source>
</evidence>